<dbReference type="Proteomes" id="UP000249890">
    <property type="component" value="Chromosome"/>
</dbReference>
<dbReference type="AlphaFoldDB" id="A0A2Z2KMN7"/>
<dbReference type="EMBL" id="CP021780">
    <property type="protein sequence ID" value="ASA24763.1"/>
    <property type="molecule type" value="Genomic_DNA"/>
</dbReference>
<gene>
    <name evidence="1" type="ORF">B9T62_30805</name>
</gene>
<sequence>MNNEATETIKNVDDLLSMLDSLFRAEGEWWDKFYQTGPKEFPFSWIVRMRTWLNTLSRDLYKLGKCWSWSWGL</sequence>
<organism evidence="1 2">
    <name type="scientific">Paenibacillus donghaensis</name>
    <dbReference type="NCBI Taxonomy" id="414771"/>
    <lineage>
        <taxon>Bacteria</taxon>
        <taxon>Bacillati</taxon>
        <taxon>Bacillota</taxon>
        <taxon>Bacilli</taxon>
        <taxon>Bacillales</taxon>
        <taxon>Paenibacillaceae</taxon>
        <taxon>Paenibacillus</taxon>
    </lineage>
</organism>
<dbReference type="OrthoDB" id="9804312at2"/>
<accession>A0A2Z2KMN7</accession>
<protein>
    <submittedName>
        <fullName evidence="1">Uncharacterized protein</fullName>
    </submittedName>
</protein>
<name>A0A2Z2KMN7_9BACL</name>
<reference evidence="1 2" key="1">
    <citation type="submission" date="2017-06" db="EMBL/GenBank/DDBJ databases">
        <title>Complete genome sequence of Paenibacillus donghaensis KCTC 13049T isolated from East Sea sediment, South Korea.</title>
        <authorList>
            <person name="Jung B.K."/>
            <person name="Hong S.-J."/>
            <person name="Shin J.-H."/>
        </authorList>
    </citation>
    <scope>NUCLEOTIDE SEQUENCE [LARGE SCALE GENOMIC DNA]</scope>
    <source>
        <strain evidence="1 2">KCTC 13049</strain>
    </source>
</reference>
<evidence type="ECO:0000313" key="1">
    <source>
        <dbReference type="EMBL" id="ASA24763.1"/>
    </source>
</evidence>
<dbReference type="KEGG" id="pdh:B9T62_30805"/>
<keyword evidence="2" id="KW-1185">Reference proteome</keyword>
<proteinExistence type="predicted"/>
<evidence type="ECO:0000313" key="2">
    <source>
        <dbReference type="Proteomes" id="UP000249890"/>
    </source>
</evidence>
<dbReference type="RefSeq" id="WP_087918731.1">
    <property type="nucleotide sequence ID" value="NZ_CP021780.1"/>
</dbReference>